<dbReference type="EMBL" id="JH921439">
    <property type="protein sequence ID" value="EKD16394.1"/>
    <property type="molecule type" value="Genomic_DNA"/>
</dbReference>
<dbReference type="OrthoDB" id="5086884at2759"/>
<dbReference type="STRING" id="1072389.K1XUI9"/>
<proteinExistence type="predicted"/>
<dbReference type="InterPro" id="IPR050930">
    <property type="entry name" value="MFS_Vesicular_Transporter"/>
</dbReference>
<gene>
    <name evidence="8" type="ORF">MBM_05688</name>
</gene>
<dbReference type="Proteomes" id="UP000006753">
    <property type="component" value="Unassembled WGS sequence"/>
</dbReference>
<dbReference type="InterPro" id="IPR011701">
    <property type="entry name" value="MFS"/>
</dbReference>
<feature type="transmembrane region" description="Helical" evidence="6">
    <location>
        <begin position="24"/>
        <end position="48"/>
    </location>
</feature>
<feature type="transmembrane region" description="Helical" evidence="6">
    <location>
        <begin position="350"/>
        <end position="372"/>
    </location>
</feature>
<dbReference type="InterPro" id="IPR036259">
    <property type="entry name" value="MFS_trans_sf"/>
</dbReference>
<feature type="transmembrane region" description="Helical" evidence="6">
    <location>
        <begin position="129"/>
        <end position="146"/>
    </location>
</feature>
<evidence type="ECO:0000256" key="2">
    <source>
        <dbReference type="ARBA" id="ARBA00022448"/>
    </source>
</evidence>
<dbReference type="PANTHER" id="PTHR23506:SF23">
    <property type="entry name" value="GH10249P"/>
    <property type="match status" value="1"/>
</dbReference>
<feature type="transmembrane region" description="Helical" evidence="6">
    <location>
        <begin position="158"/>
        <end position="180"/>
    </location>
</feature>
<feature type="domain" description="Major facilitator superfamily (MFS) profile" evidence="7">
    <location>
        <begin position="28"/>
        <end position="490"/>
    </location>
</feature>
<dbReference type="KEGG" id="mbe:MBM_05688"/>
<accession>K1XUI9</accession>
<dbReference type="GO" id="GO:0016020">
    <property type="term" value="C:membrane"/>
    <property type="evidence" value="ECO:0007669"/>
    <property type="project" value="UniProtKB-SubCell"/>
</dbReference>
<feature type="transmembrane region" description="Helical" evidence="6">
    <location>
        <begin position="99"/>
        <end position="117"/>
    </location>
</feature>
<dbReference type="GO" id="GO:0022857">
    <property type="term" value="F:transmembrane transporter activity"/>
    <property type="evidence" value="ECO:0007669"/>
    <property type="project" value="InterPro"/>
</dbReference>
<keyword evidence="2" id="KW-0813">Transport</keyword>
<dbReference type="InterPro" id="IPR020846">
    <property type="entry name" value="MFS_dom"/>
</dbReference>
<dbReference type="HOGENOM" id="CLU_001265_51_3_1"/>
<evidence type="ECO:0000256" key="5">
    <source>
        <dbReference type="ARBA" id="ARBA00023136"/>
    </source>
</evidence>
<dbReference type="AlphaFoldDB" id="K1XUI9"/>
<dbReference type="InParanoid" id="K1XUI9"/>
<name>K1XUI9_MARBU</name>
<feature type="transmembrane region" description="Helical" evidence="6">
    <location>
        <begin position="318"/>
        <end position="338"/>
    </location>
</feature>
<organism evidence="8 9">
    <name type="scientific">Marssonina brunnea f. sp. multigermtubi (strain MB_m1)</name>
    <name type="common">Marssonina leaf spot fungus</name>
    <dbReference type="NCBI Taxonomy" id="1072389"/>
    <lineage>
        <taxon>Eukaryota</taxon>
        <taxon>Fungi</taxon>
        <taxon>Dikarya</taxon>
        <taxon>Ascomycota</taxon>
        <taxon>Pezizomycotina</taxon>
        <taxon>Leotiomycetes</taxon>
        <taxon>Helotiales</taxon>
        <taxon>Drepanopezizaceae</taxon>
        <taxon>Drepanopeziza</taxon>
    </lineage>
</organism>
<dbReference type="SUPFAM" id="SSF103473">
    <property type="entry name" value="MFS general substrate transporter"/>
    <property type="match status" value="1"/>
</dbReference>
<reference evidence="8 9" key="1">
    <citation type="journal article" date="2012" name="BMC Genomics">
        <title>Sequencing the genome of Marssonina brunnea reveals fungus-poplar co-evolution.</title>
        <authorList>
            <person name="Zhu S."/>
            <person name="Cao Y.-Z."/>
            <person name="Jiang C."/>
            <person name="Tan B.-Y."/>
            <person name="Wang Z."/>
            <person name="Feng S."/>
            <person name="Zhang L."/>
            <person name="Su X.-H."/>
            <person name="Brejova B."/>
            <person name="Vinar T."/>
            <person name="Xu M."/>
            <person name="Wang M.-X."/>
            <person name="Zhang S.-G."/>
            <person name="Huang M.-R."/>
            <person name="Wu R."/>
            <person name="Zhou Y."/>
        </authorList>
    </citation>
    <scope>NUCLEOTIDE SEQUENCE [LARGE SCALE GENOMIC DNA]</scope>
    <source>
        <strain evidence="8 9">MB_m1</strain>
    </source>
</reference>
<feature type="transmembrane region" description="Helical" evidence="6">
    <location>
        <begin position="438"/>
        <end position="458"/>
    </location>
</feature>
<evidence type="ECO:0000256" key="4">
    <source>
        <dbReference type="ARBA" id="ARBA00022989"/>
    </source>
</evidence>
<feature type="transmembrane region" description="Helical" evidence="6">
    <location>
        <begin position="282"/>
        <end position="306"/>
    </location>
</feature>
<evidence type="ECO:0000313" key="8">
    <source>
        <dbReference type="EMBL" id="EKD16394.1"/>
    </source>
</evidence>
<evidence type="ECO:0000256" key="6">
    <source>
        <dbReference type="SAM" id="Phobius"/>
    </source>
</evidence>
<dbReference type="PANTHER" id="PTHR23506">
    <property type="entry name" value="GH10249P"/>
    <property type="match status" value="1"/>
</dbReference>
<keyword evidence="3 6" id="KW-0812">Transmembrane</keyword>
<keyword evidence="4 6" id="KW-1133">Transmembrane helix</keyword>
<evidence type="ECO:0000256" key="3">
    <source>
        <dbReference type="ARBA" id="ARBA00022692"/>
    </source>
</evidence>
<protein>
    <recommendedName>
        <fullName evidence="7">Major facilitator superfamily (MFS) profile domain-containing protein</fullName>
    </recommendedName>
</protein>
<comment type="subcellular location">
    <subcellularLocation>
        <location evidence="1">Membrane</location>
        <topology evidence="1">Multi-pass membrane protein</topology>
    </subcellularLocation>
</comment>
<dbReference type="Pfam" id="PF07690">
    <property type="entry name" value="MFS_1"/>
    <property type="match status" value="1"/>
</dbReference>
<dbReference type="OMA" id="ENGMDSY"/>
<dbReference type="GeneID" id="18761623"/>
<dbReference type="CDD" id="cd17325">
    <property type="entry name" value="MFS_MdtG_SLC18_like"/>
    <property type="match status" value="1"/>
</dbReference>
<sequence length="539" mass="57736">MAGNSMSLATREERRPWLWEARSSTWFIVLTVSSGVFTDMFLYGVIIPVIPDAVVSRANVAPEDRQDWVAILLVAEAITYLATSPLFGLIADRTRSRKIPYLTGLILLSLSLAIQTVSHSTTMYMIGRALQGASAAAVWVVGLAIVCDTVSSKEIGKYMGYVSLAISVGELTGPLLGGVVYEYGGYYSVFGMGFAVLGIDAALRGMMIERKVAEQWLSGSDRKQADAQFGTPTVVPLLQASPSETSESSMEAVAWRTKSSHTGGGNEEAPTRRKKDELNMLSLLKIPHLLFTLWACMVPTLILAAFESTLPITVFKLFNWSSLGAGLIFIPLTLPSFLSPITGALSDTYGCRLGTTFGFLGMVPPLVCLRFVEDGNTLAQKMLLCVLLAIVGVMMTLVFAPTMAEVERIVAGKEAEIDDAAEGDGGADMGRCRATAYALLNMAYAVGILGGPVVGASLQQEGGLAMLGWVLGLMCVASAVSSFLMVDGWIGVGVTRRKTPSSSSSSSLKSSVRSVRNNSLPLKSDHLWLLEDEEPGWHT</sequence>
<dbReference type="PROSITE" id="PS50850">
    <property type="entry name" value="MFS"/>
    <property type="match status" value="1"/>
</dbReference>
<evidence type="ECO:0000259" key="7">
    <source>
        <dbReference type="PROSITE" id="PS50850"/>
    </source>
</evidence>
<dbReference type="Gene3D" id="1.20.1250.20">
    <property type="entry name" value="MFS general substrate transporter like domains"/>
    <property type="match status" value="2"/>
</dbReference>
<feature type="transmembrane region" description="Helical" evidence="6">
    <location>
        <begin position="378"/>
        <end position="400"/>
    </location>
</feature>
<evidence type="ECO:0000256" key="1">
    <source>
        <dbReference type="ARBA" id="ARBA00004141"/>
    </source>
</evidence>
<keyword evidence="5 6" id="KW-0472">Membrane</keyword>
<feature type="transmembrane region" description="Helical" evidence="6">
    <location>
        <begin position="186"/>
        <end position="203"/>
    </location>
</feature>
<keyword evidence="9" id="KW-1185">Reference proteome</keyword>
<feature type="transmembrane region" description="Helical" evidence="6">
    <location>
        <begin position="464"/>
        <end position="490"/>
    </location>
</feature>
<evidence type="ECO:0000313" key="9">
    <source>
        <dbReference type="Proteomes" id="UP000006753"/>
    </source>
</evidence>
<feature type="transmembrane region" description="Helical" evidence="6">
    <location>
        <begin position="68"/>
        <end position="87"/>
    </location>
</feature>
<dbReference type="eggNOG" id="KOG3764">
    <property type="taxonomic scope" value="Eukaryota"/>
</dbReference>